<dbReference type="InterPro" id="IPR005829">
    <property type="entry name" value="Sugar_transporter_CS"/>
</dbReference>
<dbReference type="Gene3D" id="1.20.1250.20">
    <property type="entry name" value="MFS general substrate transporter like domains"/>
    <property type="match status" value="2"/>
</dbReference>
<name>A0A1H2YM45_9PSEU</name>
<dbReference type="PANTHER" id="PTHR48020">
    <property type="entry name" value="PROTON MYO-INOSITOL COTRANSPORTER"/>
    <property type="match status" value="1"/>
</dbReference>
<feature type="transmembrane region" description="Helical" evidence="10">
    <location>
        <begin position="146"/>
        <end position="165"/>
    </location>
</feature>
<feature type="transmembrane region" description="Helical" evidence="10">
    <location>
        <begin position="407"/>
        <end position="426"/>
    </location>
</feature>
<dbReference type="Pfam" id="PF00083">
    <property type="entry name" value="Sugar_tr"/>
    <property type="match status" value="1"/>
</dbReference>
<dbReference type="InterPro" id="IPR003663">
    <property type="entry name" value="Sugar/inositol_transpt"/>
</dbReference>
<comment type="subcellular location">
    <subcellularLocation>
        <location evidence="1">Cell membrane</location>
        <topology evidence="1">Multi-pass membrane protein</topology>
    </subcellularLocation>
</comment>
<keyword evidence="8 10" id="KW-0472">Membrane</keyword>
<proteinExistence type="inferred from homology"/>
<dbReference type="Proteomes" id="UP000199529">
    <property type="component" value="Unassembled WGS sequence"/>
</dbReference>
<feature type="transmembrane region" description="Helical" evidence="10">
    <location>
        <begin position="55"/>
        <end position="79"/>
    </location>
</feature>
<dbReference type="FunFam" id="1.20.1250.20:FF:000122">
    <property type="entry name" value="D-xylose transporter XylE"/>
    <property type="match status" value="1"/>
</dbReference>
<feature type="transmembrane region" description="Helical" evidence="10">
    <location>
        <begin position="438"/>
        <end position="457"/>
    </location>
</feature>
<evidence type="ECO:0000256" key="10">
    <source>
        <dbReference type="SAM" id="Phobius"/>
    </source>
</evidence>
<dbReference type="PRINTS" id="PR00171">
    <property type="entry name" value="SUGRTRNSPORT"/>
</dbReference>
<feature type="transmembrane region" description="Helical" evidence="10">
    <location>
        <begin position="185"/>
        <end position="203"/>
    </location>
</feature>
<reference evidence="13" key="1">
    <citation type="submission" date="2016-10" db="EMBL/GenBank/DDBJ databases">
        <authorList>
            <person name="Varghese N."/>
            <person name="Submissions S."/>
        </authorList>
    </citation>
    <scope>NUCLEOTIDE SEQUENCE [LARGE SCALE GENOMIC DNA]</scope>
    <source>
        <strain evidence="13">CGMCC 4.3530</strain>
    </source>
</reference>
<evidence type="ECO:0000256" key="8">
    <source>
        <dbReference type="ARBA" id="ARBA00023136"/>
    </source>
</evidence>
<dbReference type="InterPro" id="IPR036259">
    <property type="entry name" value="MFS_trans_sf"/>
</dbReference>
<feature type="transmembrane region" description="Helical" evidence="10">
    <location>
        <begin position="372"/>
        <end position="395"/>
    </location>
</feature>
<dbReference type="InterPro" id="IPR005828">
    <property type="entry name" value="MFS_sugar_transport-like"/>
</dbReference>
<dbReference type="PROSITE" id="PS50850">
    <property type="entry name" value="MFS"/>
    <property type="match status" value="1"/>
</dbReference>
<feature type="transmembrane region" description="Helical" evidence="10">
    <location>
        <begin position="16"/>
        <end position="35"/>
    </location>
</feature>
<dbReference type="InterPro" id="IPR020846">
    <property type="entry name" value="MFS_dom"/>
</dbReference>
<evidence type="ECO:0000256" key="6">
    <source>
        <dbReference type="ARBA" id="ARBA00022692"/>
    </source>
</evidence>
<comment type="similarity">
    <text evidence="2 9">Belongs to the major facilitator superfamily. Sugar transporter (TC 2.A.1.1) family.</text>
</comment>
<organism evidence="12 13">
    <name type="scientific">Saccharopolyspora shandongensis</name>
    <dbReference type="NCBI Taxonomy" id="418495"/>
    <lineage>
        <taxon>Bacteria</taxon>
        <taxon>Bacillati</taxon>
        <taxon>Actinomycetota</taxon>
        <taxon>Actinomycetes</taxon>
        <taxon>Pseudonocardiales</taxon>
        <taxon>Pseudonocardiaceae</taxon>
        <taxon>Saccharopolyspora</taxon>
    </lineage>
</organism>
<dbReference type="RefSeq" id="WP_093263951.1">
    <property type="nucleotide sequence ID" value="NZ_FNOK01000007.1"/>
</dbReference>
<evidence type="ECO:0000313" key="12">
    <source>
        <dbReference type="EMBL" id="SDX06246.1"/>
    </source>
</evidence>
<keyword evidence="6 10" id="KW-0812">Transmembrane</keyword>
<evidence type="ECO:0000313" key="13">
    <source>
        <dbReference type="Proteomes" id="UP000199529"/>
    </source>
</evidence>
<keyword evidence="3 9" id="KW-0813">Transport</keyword>
<dbReference type="OrthoDB" id="4008739at2"/>
<evidence type="ECO:0000256" key="5">
    <source>
        <dbReference type="ARBA" id="ARBA00022597"/>
    </source>
</evidence>
<feature type="domain" description="Major facilitator superfamily (MFS) profile" evidence="11">
    <location>
        <begin position="22"/>
        <end position="460"/>
    </location>
</feature>
<sequence>MSALQPRASGTATENLGHVVMIAGAAALGGFLFGYDTSVINGGVDAIQRHFDVGSALTGLTVSSALLGSAVGAGIAGGLADRVGRIRVMQLAAVLFIISAVASAVPFAIWDLAIWRVVGGVAIGIASVIAPAYIAEVAPAAYRGRLGSLQQLAIVLGIAVSQLVNYALAQAAGGSASGMLGPLQAWQWMLGVAAIPAVIYLVVASTIPESPRYLVAVGKVDRAREILAQVDSGDPDEKVAEIKAVLGGERKPRLSDLRGRFGVLPIVWVGMAIAALQQFVGINIIFYYSSSLWHSVGIDESSSLLLSLFTSIVNIVGTFVAIALVDKIGRKPLLVIGSLGMAVSLAVTGWAFSFAEVVGEEAHLPFQWGAVALVSASAFVLFFAASWGVVMWVLLGEMFPARIRAAALAVGTATNWIANWLVTVSFPSMRDWNLPVTYFIYAAFALISVVFVVKYLTETKGRSLEEMGS</sequence>
<evidence type="ECO:0000256" key="7">
    <source>
        <dbReference type="ARBA" id="ARBA00022989"/>
    </source>
</evidence>
<dbReference type="NCBIfam" id="TIGR00879">
    <property type="entry name" value="SP"/>
    <property type="match status" value="1"/>
</dbReference>
<feature type="transmembrane region" description="Helical" evidence="10">
    <location>
        <begin position="332"/>
        <end position="352"/>
    </location>
</feature>
<dbReference type="PROSITE" id="PS00216">
    <property type="entry name" value="SUGAR_TRANSPORT_1"/>
    <property type="match status" value="1"/>
</dbReference>
<dbReference type="PANTHER" id="PTHR48020:SF12">
    <property type="entry name" value="PROTON MYO-INOSITOL COTRANSPORTER"/>
    <property type="match status" value="1"/>
</dbReference>
<evidence type="ECO:0000256" key="9">
    <source>
        <dbReference type="RuleBase" id="RU003346"/>
    </source>
</evidence>
<dbReference type="GO" id="GO:0022857">
    <property type="term" value="F:transmembrane transporter activity"/>
    <property type="evidence" value="ECO:0007669"/>
    <property type="project" value="InterPro"/>
</dbReference>
<keyword evidence="7 10" id="KW-1133">Transmembrane helix</keyword>
<dbReference type="AlphaFoldDB" id="A0A1H2YM45"/>
<keyword evidence="13" id="KW-1185">Reference proteome</keyword>
<evidence type="ECO:0000256" key="1">
    <source>
        <dbReference type="ARBA" id="ARBA00004651"/>
    </source>
</evidence>
<dbReference type="SUPFAM" id="SSF103473">
    <property type="entry name" value="MFS general substrate transporter"/>
    <property type="match status" value="1"/>
</dbReference>
<dbReference type="GO" id="GO:0005886">
    <property type="term" value="C:plasma membrane"/>
    <property type="evidence" value="ECO:0007669"/>
    <property type="project" value="UniProtKB-SubCell"/>
</dbReference>
<evidence type="ECO:0000259" key="11">
    <source>
        <dbReference type="PROSITE" id="PS50850"/>
    </source>
</evidence>
<evidence type="ECO:0000256" key="2">
    <source>
        <dbReference type="ARBA" id="ARBA00010992"/>
    </source>
</evidence>
<feature type="transmembrane region" description="Helical" evidence="10">
    <location>
        <begin position="261"/>
        <end position="288"/>
    </location>
</feature>
<evidence type="ECO:0000256" key="3">
    <source>
        <dbReference type="ARBA" id="ARBA00022448"/>
    </source>
</evidence>
<gene>
    <name evidence="12" type="ORF">SAMN05216215_100787</name>
</gene>
<dbReference type="EMBL" id="FNOK01000007">
    <property type="protein sequence ID" value="SDX06246.1"/>
    <property type="molecule type" value="Genomic_DNA"/>
</dbReference>
<dbReference type="InterPro" id="IPR047984">
    <property type="entry name" value="XylE-like"/>
</dbReference>
<dbReference type="InterPro" id="IPR050814">
    <property type="entry name" value="Myo-inositol_Transporter"/>
</dbReference>
<evidence type="ECO:0000256" key="4">
    <source>
        <dbReference type="ARBA" id="ARBA00022475"/>
    </source>
</evidence>
<protein>
    <submittedName>
        <fullName evidence="12">MFS transporter, SP family, sugar:H+ symporter</fullName>
    </submittedName>
</protein>
<accession>A0A1H2YM45</accession>
<feature type="transmembrane region" description="Helical" evidence="10">
    <location>
        <begin position="115"/>
        <end position="134"/>
    </location>
</feature>
<feature type="transmembrane region" description="Helical" evidence="10">
    <location>
        <begin position="304"/>
        <end position="325"/>
    </location>
</feature>
<keyword evidence="5" id="KW-0762">Sugar transport</keyword>
<dbReference type="CDD" id="cd17359">
    <property type="entry name" value="MFS_XylE_like"/>
    <property type="match status" value="1"/>
</dbReference>
<dbReference type="PROSITE" id="PS00217">
    <property type="entry name" value="SUGAR_TRANSPORT_2"/>
    <property type="match status" value="1"/>
</dbReference>
<keyword evidence="4" id="KW-1003">Cell membrane</keyword>
<feature type="transmembrane region" description="Helical" evidence="10">
    <location>
        <begin position="91"/>
        <end position="109"/>
    </location>
</feature>
<dbReference type="STRING" id="418495.SAMN05216215_100787"/>